<dbReference type="Gene3D" id="1.25.40.10">
    <property type="entry name" value="Tetratricopeptide repeat domain"/>
    <property type="match status" value="1"/>
</dbReference>
<dbReference type="Proteomes" id="UP000095143">
    <property type="component" value="Unassembled WGS sequence"/>
</dbReference>
<name>A0A1C2E4C1_9PSED</name>
<dbReference type="InterPro" id="IPR055259">
    <property type="entry name" value="YkvP/CgeB_Glyco_trans-like"/>
</dbReference>
<dbReference type="AlphaFoldDB" id="A0A1C2E4C1"/>
<evidence type="ECO:0000313" key="2">
    <source>
        <dbReference type="EMBL" id="OCX21847.1"/>
    </source>
</evidence>
<dbReference type="SUPFAM" id="SSF48452">
    <property type="entry name" value="TPR-like"/>
    <property type="match status" value="1"/>
</dbReference>
<gene>
    <name evidence="2" type="ORF">BBI10_09765</name>
</gene>
<dbReference type="SUPFAM" id="SSF53756">
    <property type="entry name" value="UDP-Glycosyltransferase/glycogen phosphorylase"/>
    <property type="match status" value="1"/>
</dbReference>
<dbReference type="Pfam" id="PF13524">
    <property type="entry name" value="Glyco_trans_1_2"/>
    <property type="match status" value="1"/>
</dbReference>
<dbReference type="InterPro" id="IPR011990">
    <property type="entry name" value="TPR-like_helical_dom_sf"/>
</dbReference>
<reference evidence="2 3" key="1">
    <citation type="submission" date="2016-08" db="EMBL/GenBank/DDBJ databases">
        <title>Whole genome sequence of Pseudomonas graminis strain UASWS1507, a potential biological control agent for agriculture.</title>
        <authorList>
            <person name="Crovadore J."/>
            <person name="Calmin G."/>
            <person name="Chablais R."/>
            <person name="Cochard B."/>
            <person name="Lefort F."/>
        </authorList>
    </citation>
    <scope>NUCLEOTIDE SEQUENCE [LARGE SCALE GENOMIC DNA]</scope>
    <source>
        <strain evidence="2 3">UASWS1507</strain>
    </source>
</reference>
<sequence>MKIHADDLKNLSLQPDEITPTISPSFVRAWYKEKTLLTDEEIVDSLSHDKDQCSYILNFENLLEAHNLSLRDVPRNVDWTSYSKQHPSISAGAGTEYHIIFHYLKERSRSKHFNIDFYRGYYGIDHSITDSELITNWNSDTEQNKRFCSFGELLSYNGLDNIFIDEKVVLKELIERNRWGQREAWDDLVTALKLMPMRVLQLTGSRETNAGIYESLHRNFIQMGLILKASKLESLIVELGLKAHSNITTRFNSDEITTSKHTKIDPDFYFSWYSDLKFGDKLFLEQHWLNFGFDEGRSPTFEHALHRLGLKIEKLPLEFDWREYIQNTAELHSKDSFYKAAAHKIKNTDDDFSFDTDFYTSAYEDARHLKHQPVNAELHWKSKMLVGMRARSPKEFMSFLELPSSLYPSWLDINKVERLNQELPQDALDTLKDLFTSTPAVRLRVAESDQLNSEFYCNIGTHYESIGQRGRAEELYLIANGFLTNGLALEHLGNIYLNSGLHSRAGTFYSLAIATGNCSEWAYINQAGCMAAQLNIDEIDSVYSKAYTHFPESSKYELSIKENIATIWNIASKKSASLIKENHRSKLISLVSNTTNSIYHINATQIRLGKLDRYRGSINKKNVTIIGDFHLPQCKRYRIDQKIEQLQAAGITPNVASWTDIPYAQQLMSFSDVCIFYRCPALPEIVKLISTASTLGKVTIYEIDDLIFDPAYPQHISTYGGYVSQEEYNDLVMGMALYRSAAMLCDYGIASTQPLSTELAKLVRTNKSFVHRNALDKYSLMLSPGRSAETQYVNIFYGSGTKAHNSDFIHEALPSILRVLKEEPLARLTVVGYLQLPKKILEEFGDKIVNAPFTSSFLSYSTYLACADINIAVLKRDKINDAKSELKWFEAALCGVPSVVSATQNYIDVIEDGEDGFLARSDQDWYKILKMLVSNRELRTSVGEQARNRVLVEYGVDNMATRASSIIDLVVQDHQECLTTGSLGKISS</sequence>
<accession>A0A1C2E4C1</accession>
<evidence type="ECO:0000313" key="3">
    <source>
        <dbReference type="Proteomes" id="UP000095143"/>
    </source>
</evidence>
<dbReference type="Gene3D" id="3.40.50.2000">
    <property type="entry name" value="Glycogen Phosphorylase B"/>
    <property type="match status" value="1"/>
</dbReference>
<protein>
    <recommendedName>
        <fullName evidence="1">Spore protein YkvP/CgeB glycosyl transferase-like domain-containing protein</fullName>
    </recommendedName>
</protein>
<dbReference type="EMBL" id="MDEN01000060">
    <property type="protein sequence ID" value="OCX21847.1"/>
    <property type="molecule type" value="Genomic_DNA"/>
</dbReference>
<feature type="domain" description="Spore protein YkvP/CgeB glycosyl transferase-like" evidence="1">
    <location>
        <begin position="817"/>
        <end position="961"/>
    </location>
</feature>
<organism evidence="2 3">
    <name type="scientific">Pseudomonas graminis</name>
    <dbReference type="NCBI Taxonomy" id="158627"/>
    <lineage>
        <taxon>Bacteria</taxon>
        <taxon>Pseudomonadati</taxon>
        <taxon>Pseudomonadota</taxon>
        <taxon>Gammaproteobacteria</taxon>
        <taxon>Pseudomonadales</taxon>
        <taxon>Pseudomonadaceae</taxon>
        <taxon>Pseudomonas</taxon>
    </lineage>
</organism>
<dbReference type="RefSeq" id="WP_065988325.1">
    <property type="nucleotide sequence ID" value="NZ_MDEN01000060.1"/>
</dbReference>
<comment type="caution">
    <text evidence="2">The sequence shown here is derived from an EMBL/GenBank/DDBJ whole genome shotgun (WGS) entry which is preliminary data.</text>
</comment>
<evidence type="ECO:0000259" key="1">
    <source>
        <dbReference type="Pfam" id="PF13524"/>
    </source>
</evidence>
<proteinExistence type="predicted"/>
<dbReference type="OrthoDB" id="6835762at2"/>